<gene>
    <name evidence="3" type="ORF">EV666_104187</name>
</gene>
<comment type="caution">
    <text evidence="3">The sequence shown here is derived from an EMBL/GenBank/DDBJ whole genome shotgun (WGS) entry which is preliminary data.</text>
</comment>
<feature type="chain" id="PRO_5020723761" description="LTXXQ motif family protein" evidence="2">
    <location>
        <begin position="25"/>
        <end position="145"/>
    </location>
</feature>
<evidence type="ECO:0000256" key="2">
    <source>
        <dbReference type="SAM" id="SignalP"/>
    </source>
</evidence>
<dbReference type="AlphaFoldDB" id="A0A4R2GUS3"/>
<sequence length="145" mass="14797">MLNMNSRTLVVAGWAILAGAPAMAGGPGMTGGPGMAGGAMGRSQPAAERPATGAQALPAQALPAQPLSAQTRSTQARSAETDDMQALIAATREMARSTGAAADSIGMDPDRLSGILMRLDRIEARVKRLDHPASHPSPDATAGWR</sequence>
<feature type="compositionally biased region" description="Low complexity" evidence="1">
    <location>
        <begin position="54"/>
        <end position="67"/>
    </location>
</feature>
<feature type="compositionally biased region" description="Polar residues" evidence="1">
    <location>
        <begin position="68"/>
        <end position="78"/>
    </location>
</feature>
<feature type="signal peptide" evidence="2">
    <location>
        <begin position="1"/>
        <end position="24"/>
    </location>
</feature>
<reference evidence="3 4" key="1">
    <citation type="submission" date="2019-03" db="EMBL/GenBank/DDBJ databases">
        <title>Genomic Encyclopedia of Type Strains, Phase IV (KMG-IV): sequencing the most valuable type-strain genomes for metagenomic binning, comparative biology and taxonomic classification.</title>
        <authorList>
            <person name="Goeker M."/>
        </authorList>
    </citation>
    <scope>NUCLEOTIDE SEQUENCE [LARGE SCALE GENOMIC DNA]</scope>
    <source>
        <strain evidence="3 4">DSM 22958</strain>
    </source>
</reference>
<dbReference type="Proteomes" id="UP000294881">
    <property type="component" value="Unassembled WGS sequence"/>
</dbReference>
<name>A0A4R2GUS3_9HYPH</name>
<evidence type="ECO:0008006" key="5">
    <source>
        <dbReference type="Google" id="ProtNLM"/>
    </source>
</evidence>
<evidence type="ECO:0000313" key="4">
    <source>
        <dbReference type="Proteomes" id="UP000294881"/>
    </source>
</evidence>
<accession>A0A4R2GUS3</accession>
<evidence type="ECO:0000256" key="1">
    <source>
        <dbReference type="SAM" id="MobiDB-lite"/>
    </source>
</evidence>
<dbReference type="RefSeq" id="WP_132005140.1">
    <property type="nucleotide sequence ID" value="NZ_JBHUNN010000002.1"/>
</dbReference>
<organism evidence="3 4">
    <name type="scientific">Camelimonas lactis</name>
    <dbReference type="NCBI Taxonomy" id="659006"/>
    <lineage>
        <taxon>Bacteria</taxon>
        <taxon>Pseudomonadati</taxon>
        <taxon>Pseudomonadota</taxon>
        <taxon>Alphaproteobacteria</taxon>
        <taxon>Hyphomicrobiales</taxon>
        <taxon>Chelatococcaceae</taxon>
        <taxon>Camelimonas</taxon>
    </lineage>
</organism>
<keyword evidence="4" id="KW-1185">Reference proteome</keyword>
<dbReference type="EMBL" id="SLWL01000004">
    <property type="protein sequence ID" value="TCO14234.1"/>
    <property type="molecule type" value="Genomic_DNA"/>
</dbReference>
<evidence type="ECO:0000313" key="3">
    <source>
        <dbReference type="EMBL" id="TCO14234.1"/>
    </source>
</evidence>
<protein>
    <recommendedName>
        <fullName evidence="5">LTXXQ motif family protein</fullName>
    </recommendedName>
</protein>
<keyword evidence="2" id="KW-0732">Signal</keyword>
<proteinExistence type="predicted"/>
<feature type="region of interest" description="Disordered" evidence="1">
    <location>
        <begin position="33"/>
        <end position="81"/>
    </location>
</feature>